<proteinExistence type="predicted"/>
<dbReference type="EMBL" id="VIWT01000001">
    <property type="protein sequence ID" value="TWF97173.1"/>
    <property type="molecule type" value="Genomic_DNA"/>
</dbReference>
<gene>
    <name evidence="2" type="ORF">FHX73_11949</name>
</gene>
<name>A0A561UCS2_9ACTN</name>
<dbReference type="Proteomes" id="UP000317940">
    <property type="component" value="Unassembled WGS sequence"/>
</dbReference>
<reference evidence="2 3" key="1">
    <citation type="submission" date="2019-06" db="EMBL/GenBank/DDBJ databases">
        <title>Sequencing the genomes of 1000 actinobacteria strains.</title>
        <authorList>
            <person name="Klenk H.-P."/>
        </authorList>
    </citation>
    <scope>NUCLEOTIDE SEQUENCE [LARGE SCALE GENOMIC DNA]</scope>
    <source>
        <strain evidence="2 3">DSM 44826</strain>
    </source>
</reference>
<feature type="compositionally biased region" description="Low complexity" evidence="1">
    <location>
        <begin position="137"/>
        <end position="157"/>
    </location>
</feature>
<sequence length="370" mass="37494">MPRLLDVSDEVRAEIGDDEADRLLGGAHTPDTYDCTSCRTPGDSLHERTSTVLFVGDETAVLAFAHARCIPSQVVPVSEEQLLGAVRSISQTQGTSPAAGEPLAPAGDPLGGAFAAGDPYSSTAPFAATDPLADSYAGRPGDPLAAPLADPFGDPLLSPRTDPLADSYAAASAAALADPLGAGYPQGGSPAQPLGRPSAPGQPAAEPGGRVPAPGEPAVLGVTCGLVLCGDTGHAALVVEPTGPVGRPGSTSGTDEFLPLLADHGFTRIADVNEPPARLPGWSVLFAMGRLHSILQPSSAGTSAWWQAHAPLVVTEAWRNAANSQSTVIMYAAPAGTIGRQPREDLLRNALDRAAAQGLLVAATLPLAGT</sequence>
<comment type="caution">
    <text evidence="2">The sequence shown here is derived from an EMBL/GenBank/DDBJ whole genome shotgun (WGS) entry which is preliminary data.</text>
</comment>
<keyword evidence="3" id="KW-1185">Reference proteome</keyword>
<dbReference type="OrthoDB" id="4609290at2"/>
<dbReference type="AlphaFoldDB" id="A0A561UCS2"/>
<feature type="region of interest" description="Disordered" evidence="1">
    <location>
        <begin position="133"/>
        <end position="160"/>
    </location>
</feature>
<protein>
    <submittedName>
        <fullName evidence="2">Uncharacterized protein</fullName>
    </submittedName>
</protein>
<feature type="region of interest" description="Disordered" evidence="1">
    <location>
        <begin position="92"/>
        <end position="116"/>
    </location>
</feature>
<organism evidence="2 3">
    <name type="scientific">Kitasatospora viridis</name>
    <dbReference type="NCBI Taxonomy" id="281105"/>
    <lineage>
        <taxon>Bacteria</taxon>
        <taxon>Bacillati</taxon>
        <taxon>Actinomycetota</taxon>
        <taxon>Actinomycetes</taxon>
        <taxon>Kitasatosporales</taxon>
        <taxon>Streptomycetaceae</taxon>
        <taxon>Kitasatospora</taxon>
    </lineage>
</organism>
<evidence type="ECO:0000313" key="3">
    <source>
        <dbReference type="Proteomes" id="UP000317940"/>
    </source>
</evidence>
<evidence type="ECO:0000256" key="1">
    <source>
        <dbReference type="SAM" id="MobiDB-lite"/>
    </source>
</evidence>
<feature type="region of interest" description="Disordered" evidence="1">
    <location>
        <begin position="181"/>
        <end position="214"/>
    </location>
</feature>
<accession>A0A561UCS2</accession>
<evidence type="ECO:0000313" key="2">
    <source>
        <dbReference type="EMBL" id="TWF97173.1"/>
    </source>
</evidence>